<dbReference type="InterPro" id="IPR007627">
    <property type="entry name" value="RNA_pol_sigma70_r2"/>
</dbReference>
<dbReference type="Gene3D" id="2.80.10.50">
    <property type="match status" value="1"/>
</dbReference>
<sequence>MRETRRDETELVVAARAGDRRALDELIAAHLPLVYTIVRRALDGRPDVDDVVQDVMIRAVRRLPSLRDPASFRLWLTSIVVRRIGTHLARTGRAGARTAALDEAADTPDAAFEGAALLRAELSGQRRAARRASRWLDPDDRALLPLWWLETAEELNRADVAAALDVSVAHAGVRVQRLRERLAASRALVAALDARPRCMRLEAALAGWDGVPGPLWRKRATRHTRDCPVCTAAARSLVPAERLFPALVLLPVPAGLAATVLAKLASGATASAAAAAGGSATVAGGTAAAAGPAAAGAAGAGAAGSMGAGGASGGQAAAAVGAGGAGGGQAAAAVGAGGAGAGHVATTATAGGTATGATGVLTVISQAVVAHPVVAALTAGVLAAGLTAGAVEVTSPGRTGADAPTAQAAPGAAAPPGAPASGGPAASGRPPASGEPAAAGVPLGPVSLESANAPGTFAAVARSEGVLAPAGPGSAEAVRTQATFEALAGLADPACVTFRFSDGRFLRHSSWRLVLHIRDRTELFRGDATFCPRPGPAPGTIALESQNYPGYFLRHRGDQLWVDRSDSSDTFRADAAFLVRTPLSE</sequence>
<dbReference type="PANTHER" id="PTHR43133">
    <property type="entry name" value="RNA POLYMERASE ECF-TYPE SIGMA FACTO"/>
    <property type="match status" value="1"/>
</dbReference>
<name>A0ABT9MR74_9ACTN</name>
<dbReference type="InterPro" id="IPR007934">
    <property type="entry name" value="AbfB_ABD"/>
</dbReference>
<evidence type="ECO:0000256" key="1">
    <source>
        <dbReference type="ARBA" id="ARBA00023015"/>
    </source>
</evidence>
<dbReference type="Proteomes" id="UP001240984">
    <property type="component" value="Unassembled WGS sequence"/>
</dbReference>
<evidence type="ECO:0000259" key="6">
    <source>
        <dbReference type="Pfam" id="PF04542"/>
    </source>
</evidence>
<dbReference type="EMBL" id="JAUSRA010000001">
    <property type="protein sequence ID" value="MDP9793888.1"/>
    <property type="molecule type" value="Genomic_DNA"/>
</dbReference>
<reference evidence="8 9" key="1">
    <citation type="submission" date="2023-07" db="EMBL/GenBank/DDBJ databases">
        <title>Sequencing the genomes of 1000 actinobacteria strains.</title>
        <authorList>
            <person name="Klenk H.-P."/>
        </authorList>
    </citation>
    <scope>NUCLEOTIDE SEQUENCE [LARGE SCALE GENOMIC DNA]</scope>
    <source>
        <strain evidence="8 9">DSM 44710</strain>
    </source>
</reference>
<dbReference type="Pfam" id="PF05270">
    <property type="entry name" value="AbfB"/>
    <property type="match status" value="1"/>
</dbReference>
<gene>
    <name evidence="8" type="ORF">J2S43_002400</name>
</gene>
<dbReference type="SUPFAM" id="SSF88946">
    <property type="entry name" value="Sigma2 domain of RNA polymerase sigma factors"/>
    <property type="match status" value="1"/>
</dbReference>
<evidence type="ECO:0000259" key="7">
    <source>
        <dbReference type="Pfam" id="PF05270"/>
    </source>
</evidence>
<keyword evidence="1" id="KW-0805">Transcription regulation</keyword>
<keyword evidence="2" id="KW-0731">Sigma factor</keyword>
<keyword evidence="4" id="KW-0804">Transcription</keyword>
<evidence type="ECO:0000313" key="8">
    <source>
        <dbReference type="EMBL" id="MDP9793888.1"/>
    </source>
</evidence>
<feature type="region of interest" description="Disordered" evidence="5">
    <location>
        <begin position="396"/>
        <end position="443"/>
    </location>
</feature>
<dbReference type="Pfam" id="PF04542">
    <property type="entry name" value="Sigma70_r2"/>
    <property type="match status" value="1"/>
</dbReference>
<feature type="domain" description="RNA polymerase sigma-70 region 2" evidence="6">
    <location>
        <begin position="26"/>
        <end position="93"/>
    </location>
</feature>
<keyword evidence="9" id="KW-1185">Reference proteome</keyword>
<proteinExistence type="predicted"/>
<dbReference type="InterPro" id="IPR014284">
    <property type="entry name" value="RNA_pol_sigma-70_dom"/>
</dbReference>
<evidence type="ECO:0000256" key="5">
    <source>
        <dbReference type="SAM" id="MobiDB-lite"/>
    </source>
</evidence>
<evidence type="ECO:0000256" key="4">
    <source>
        <dbReference type="ARBA" id="ARBA00023163"/>
    </source>
</evidence>
<accession>A0ABT9MR74</accession>
<dbReference type="NCBIfam" id="TIGR02937">
    <property type="entry name" value="sigma70-ECF"/>
    <property type="match status" value="1"/>
</dbReference>
<dbReference type="InterPro" id="IPR013325">
    <property type="entry name" value="RNA_pol_sigma_r2"/>
</dbReference>
<feature type="domain" description="Alpha-L-arabinofuranosidase B arabinose-binding" evidence="7">
    <location>
        <begin position="447"/>
        <end position="579"/>
    </location>
</feature>
<protein>
    <submittedName>
        <fullName evidence="8">RNA polymerase sigma factor (Sigma-70 family)</fullName>
    </submittedName>
</protein>
<evidence type="ECO:0000256" key="3">
    <source>
        <dbReference type="ARBA" id="ARBA00023125"/>
    </source>
</evidence>
<dbReference type="RefSeq" id="WP_306828982.1">
    <property type="nucleotide sequence ID" value="NZ_JAUSRA010000001.1"/>
</dbReference>
<evidence type="ECO:0000313" key="9">
    <source>
        <dbReference type="Proteomes" id="UP001240984"/>
    </source>
</evidence>
<comment type="caution">
    <text evidence="8">The sequence shown here is derived from an EMBL/GenBank/DDBJ whole genome shotgun (WGS) entry which is preliminary data.</text>
</comment>
<organism evidence="8 9">
    <name type="scientific">Catenuloplanes nepalensis</name>
    <dbReference type="NCBI Taxonomy" id="587533"/>
    <lineage>
        <taxon>Bacteria</taxon>
        <taxon>Bacillati</taxon>
        <taxon>Actinomycetota</taxon>
        <taxon>Actinomycetes</taxon>
        <taxon>Micromonosporales</taxon>
        <taxon>Micromonosporaceae</taxon>
        <taxon>Catenuloplanes</taxon>
    </lineage>
</organism>
<dbReference type="CDD" id="cd23399">
    <property type="entry name" value="beta-trefoil_ABD_ABFB"/>
    <property type="match status" value="1"/>
</dbReference>
<dbReference type="PANTHER" id="PTHR43133:SF8">
    <property type="entry name" value="RNA POLYMERASE SIGMA FACTOR HI_1459-RELATED"/>
    <property type="match status" value="1"/>
</dbReference>
<feature type="compositionally biased region" description="Low complexity" evidence="5">
    <location>
        <begin position="396"/>
        <end position="442"/>
    </location>
</feature>
<dbReference type="Gene3D" id="1.10.1740.10">
    <property type="match status" value="1"/>
</dbReference>
<dbReference type="InterPro" id="IPR036195">
    <property type="entry name" value="AbfB_ABD_sf"/>
</dbReference>
<evidence type="ECO:0000256" key="2">
    <source>
        <dbReference type="ARBA" id="ARBA00023082"/>
    </source>
</evidence>
<dbReference type="InterPro" id="IPR039425">
    <property type="entry name" value="RNA_pol_sigma-70-like"/>
</dbReference>
<keyword evidence="3" id="KW-0238">DNA-binding</keyword>
<dbReference type="SUPFAM" id="SSF110221">
    <property type="entry name" value="AbfB domain"/>
    <property type="match status" value="1"/>
</dbReference>